<sequence>FNSSWRMKTLTVRCLLLLLLLLSGSFSGSSAAQRDPKLRLLLHRTPLLGSKQDASLAQLLLSDLLQVENEAVEDGPSRSEPEPEDVHMDLERAAAAAAAGPLLSPRERKACCKNFSGKPSHFSECKPTLLIVV</sequence>
<feature type="signal peptide" evidence="1">
    <location>
        <begin position="1"/>
        <end position="32"/>
    </location>
</feature>
<dbReference type="InParanoid" id="A0A673A092"/>
<dbReference type="PANTHER" id="PTHR10558">
    <property type="entry name" value="SOMATOSTATIN"/>
    <property type="match status" value="1"/>
</dbReference>
<reference evidence="2" key="2">
    <citation type="submission" date="2025-08" db="UniProtKB">
        <authorList>
            <consortium name="Ensembl"/>
        </authorList>
    </citation>
    <scope>IDENTIFICATION</scope>
</reference>
<dbReference type="InterPro" id="IPR004250">
    <property type="entry name" value="Somatostatin"/>
</dbReference>
<dbReference type="GO" id="GO:0005615">
    <property type="term" value="C:extracellular space"/>
    <property type="evidence" value="ECO:0007669"/>
    <property type="project" value="TreeGrafter"/>
</dbReference>
<dbReference type="GO" id="GO:0005179">
    <property type="term" value="F:hormone activity"/>
    <property type="evidence" value="ECO:0007669"/>
    <property type="project" value="InterPro"/>
</dbReference>
<evidence type="ECO:0000313" key="2">
    <source>
        <dbReference type="Ensembl" id="ENSSORP00005022152.1"/>
    </source>
</evidence>
<organism evidence="2 3">
    <name type="scientific">Sphaeramia orbicularis</name>
    <name type="common">orbiculate cardinalfish</name>
    <dbReference type="NCBI Taxonomy" id="375764"/>
    <lineage>
        <taxon>Eukaryota</taxon>
        <taxon>Metazoa</taxon>
        <taxon>Chordata</taxon>
        <taxon>Craniata</taxon>
        <taxon>Vertebrata</taxon>
        <taxon>Euteleostomi</taxon>
        <taxon>Actinopterygii</taxon>
        <taxon>Neopterygii</taxon>
        <taxon>Teleostei</taxon>
        <taxon>Neoteleostei</taxon>
        <taxon>Acanthomorphata</taxon>
        <taxon>Gobiaria</taxon>
        <taxon>Kurtiformes</taxon>
        <taxon>Apogonoidei</taxon>
        <taxon>Apogonidae</taxon>
        <taxon>Apogoninae</taxon>
        <taxon>Sphaeramia</taxon>
    </lineage>
</organism>
<dbReference type="Ensembl" id="ENSSORT00005022808.1">
    <property type="protein sequence ID" value="ENSSORP00005022152.1"/>
    <property type="gene ID" value="ENSSORG00005010811.1"/>
</dbReference>
<evidence type="ECO:0008006" key="4">
    <source>
        <dbReference type="Google" id="ProtNLM"/>
    </source>
</evidence>
<dbReference type="GO" id="GO:0030334">
    <property type="term" value="P:regulation of cell migration"/>
    <property type="evidence" value="ECO:0007669"/>
    <property type="project" value="TreeGrafter"/>
</dbReference>
<reference evidence="2" key="1">
    <citation type="submission" date="2019-06" db="EMBL/GenBank/DDBJ databases">
        <authorList>
            <consortium name="Wellcome Sanger Institute Data Sharing"/>
        </authorList>
    </citation>
    <scope>NUCLEOTIDE SEQUENCE [LARGE SCALE GENOMIC DNA]</scope>
</reference>
<accession>A0A673A092</accession>
<keyword evidence="3" id="KW-1185">Reference proteome</keyword>
<dbReference type="Proteomes" id="UP000472271">
    <property type="component" value="Chromosome 13"/>
</dbReference>
<evidence type="ECO:0000313" key="3">
    <source>
        <dbReference type="Proteomes" id="UP000472271"/>
    </source>
</evidence>
<dbReference type="PANTHER" id="PTHR10558:SF2">
    <property type="entry name" value="SOMATOSTATIN"/>
    <property type="match status" value="1"/>
</dbReference>
<keyword evidence="1" id="KW-0732">Signal</keyword>
<evidence type="ECO:0000256" key="1">
    <source>
        <dbReference type="SAM" id="SignalP"/>
    </source>
</evidence>
<reference evidence="2" key="3">
    <citation type="submission" date="2025-09" db="UniProtKB">
        <authorList>
            <consortium name="Ensembl"/>
        </authorList>
    </citation>
    <scope>IDENTIFICATION</scope>
</reference>
<name>A0A673A092_9TELE</name>
<dbReference type="AlphaFoldDB" id="A0A673A092"/>
<protein>
    <recommendedName>
        <fullName evidence="4">Somatostatin/Cortistatin C-terminal domain-containing protein</fullName>
    </recommendedName>
</protein>
<proteinExistence type="predicted"/>
<feature type="chain" id="PRO_5025678939" description="Somatostatin/Cortistatin C-terminal domain-containing protein" evidence="1">
    <location>
        <begin position="33"/>
        <end position="133"/>
    </location>
</feature>